<proteinExistence type="predicted"/>
<evidence type="ECO:0000256" key="1">
    <source>
        <dbReference type="SAM" id="SignalP"/>
    </source>
</evidence>
<protein>
    <recommendedName>
        <fullName evidence="4">Peptidase S1 domain-containing protein</fullName>
    </recommendedName>
</protein>
<dbReference type="SUPFAM" id="SSF50494">
    <property type="entry name" value="Trypsin-like serine proteases"/>
    <property type="match status" value="1"/>
</dbReference>
<name>A0A2Z3YTN3_9CORY</name>
<keyword evidence="3" id="KW-1185">Reference proteome</keyword>
<evidence type="ECO:0008006" key="4">
    <source>
        <dbReference type="Google" id="ProtNLM"/>
    </source>
</evidence>
<dbReference type="EMBL" id="CP024988">
    <property type="protein sequence ID" value="AWT26550.1"/>
    <property type="molecule type" value="Genomic_DNA"/>
</dbReference>
<dbReference type="Proteomes" id="UP000247696">
    <property type="component" value="Chromosome"/>
</dbReference>
<dbReference type="Gene3D" id="2.40.10.10">
    <property type="entry name" value="Trypsin-like serine proteases"/>
    <property type="match status" value="2"/>
</dbReference>
<feature type="signal peptide" evidence="1">
    <location>
        <begin position="1"/>
        <end position="25"/>
    </location>
</feature>
<dbReference type="STRING" id="1737425.GCA_900049755_02698"/>
<dbReference type="InterPro" id="IPR009003">
    <property type="entry name" value="Peptidase_S1_PA"/>
</dbReference>
<accession>A0A2Z3YTN3</accession>
<sequence length="258" mass="26418">MRFHRKTTALGVLAVMATAVAPAVASPAAATTTHGGAPIVITTDKGDQGLCTLNSVARQGDTYYGITAGHCLDPEHLGGRAVSVNTLSGDLLADSADLRDSDYVMEGDASIYAPDAGLDDFAWFRLNSSVDPDDTGISSRPNTGISELDALFAAPRLESGDPVPVSQNLVGTIVCKDGAMTGRTCGPVLSVNTTSQEVFALIPAIAGDSGSPLYVFGDDGRVHVVGTLSSGSPVLFNLFDGTQSHMAAVGKPGPLPQS</sequence>
<dbReference type="KEGG" id="cpre:Csp1_17710"/>
<evidence type="ECO:0000313" key="2">
    <source>
        <dbReference type="EMBL" id="AWT26550.1"/>
    </source>
</evidence>
<keyword evidence="1" id="KW-0732">Signal</keyword>
<dbReference type="RefSeq" id="WP_066590031.1">
    <property type="nucleotide sequence ID" value="NZ_CABKVS010000002.1"/>
</dbReference>
<dbReference type="InterPro" id="IPR018114">
    <property type="entry name" value="TRYPSIN_HIS"/>
</dbReference>
<gene>
    <name evidence="2" type="ORF">Csp1_17710</name>
</gene>
<dbReference type="InterPro" id="IPR043504">
    <property type="entry name" value="Peptidase_S1_PA_chymotrypsin"/>
</dbReference>
<dbReference type="OrthoDB" id="4519518at2"/>
<dbReference type="GO" id="GO:0004252">
    <property type="term" value="F:serine-type endopeptidase activity"/>
    <property type="evidence" value="ECO:0007669"/>
    <property type="project" value="InterPro"/>
</dbReference>
<organism evidence="2 3">
    <name type="scientific">Corynebacterium provencense</name>
    <dbReference type="NCBI Taxonomy" id="1737425"/>
    <lineage>
        <taxon>Bacteria</taxon>
        <taxon>Bacillati</taxon>
        <taxon>Actinomycetota</taxon>
        <taxon>Actinomycetes</taxon>
        <taxon>Mycobacteriales</taxon>
        <taxon>Corynebacteriaceae</taxon>
        <taxon>Corynebacterium</taxon>
    </lineage>
</organism>
<reference evidence="3" key="1">
    <citation type="submission" date="2017-11" db="EMBL/GenBank/DDBJ databases">
        <title>Otitis media/interna in a cat caused by the recently described species Corynebacterium provencense.</title>
        <authorList>
            <person name="Kittl S."/>
            <person name="Brodard I."/>
            <person name="Rychener L."/>
            <person name="Jores J."/>
            <person name="Roosje P."/>
            <person name="Gobeli Brawand S."/>
        </authorList>
    </citation>
    <scope>NUCLEOTIDE SEQUENCE [LARGE SCALE GENOMIC DNA]</scope>
    <source>
        <strain evidence="3">17KM38</strain>
    </source>
</reference>
<evidence type="ECO:0000313" key="3">
    <source>
        <dbReference type="Proteomes" id="UP000247696"/>
    </source>
</evidence>
<dbReference type="GO" id="GO:0006508">
    <property type="term" value="P:proteolysis"/>
    <property type="evidence" value="ECO:0007669"/>
    <property type="project" value="InterPro"/>
</dbReference>
<dbReference type="AlphaFoldDB" id="A0A2Z3YTN3"/>
<feature type="chain" id="PRO_5039077914" description="Peptidase S1 domain-containing protein" evidence="1">
    <location>
        <begin position="26"/>
        <end position="258"/>
    </location>
</feature>
<dbReference type="PROSITE" id="PS00134">
    <property type="entry name" value="TRYPSIN_HIS"/>
    <property type="match status" value="1"/>
</dbReference>